<dbReference type="CDD" id="cd02511">
    <property type="entry name" value="Beta4Glucosyltransferase"/>
    <property type="match status" value="1"/>
</dbReference>
<dbReference type="InterPro" id="IPR029044">
    <property type="entry name" value="Nucleotide-diphossugar_trans"/>
</dbReference>
<dbReference type="SUPFAM" id="SSF53448">
    <property type="entry name" value="Nucleotide-diphospho-sugar transferases"/>
    <property type="match status" value="1"/>
</dbReference>
<dbReference type="Gene3D" id="3.90.550.10">
    <property type="entry name" value="Spore Coat Polysaccharide Biosynthesis Protein SpsA, Chain A"/>
    <property type="match status" value="1"/>
</dbReference>
<dbReference type="AlphaFoldDB" id="A0A418M614"/>
<evidence type="ECO:0000313" key="5">
    <source>
        <dbReference type="Proteomes" id="UP000283523"/>
    </source>
</evidence>
<feature type="compositionally biased region" description="Basic and acidic residues" evidence="2">
    <location>
        <begin position="316"/>
        <end position="326"/>
    </location>
</feature>
<dbReference type="OrthoDB" id="9815923at2"/>
<comment type="similarity">
    <text evidence="1">Belongs to the glycosyltransferase 2 family. WaaE/KdtX subfamily.</text>
</comment>
<gene>
    <name evidence="4" type="ORF">DYU11_17545</name>
</gene>
<accession>A0A418M614</accession>
<name>A0A418M614_9BACT</name>
<evidence type="ECO:0000256" key="1">
    <source>
        <dbReference type="ARBA" id="ARBA00038494"/>
    </source>
</evidence>
<keyword evidence="5" id="KW-1185">Reference proteome</keyword>
<proteinExistence type="inferred from homology"/>
<evidence type="ECO:0000313" key="4">
    <source>
        <dbReference type="EMBL" id="RIV21226.1"/>
    </source>
</evidence>
<feature type="region of interest" description="Disordered" evidence="2">
    <location>
        <begin position="301"/>
        <end position="326"/>
    </location>
</feature>
<dbReference type="Pfam" id="PF00535">
    <property type="entry name" value="Glycos_transf_2"/>
    <property type="match status" value="1"/>
</dbReference>
<dbReference type="PANTHER" id="PTHR43630">
    <property type="entry name" value="POLY-BETA-1,6-N-ACETYL-D-GLUCOSAMINE SYNTHASE"/>
    <property type="match status" value="1"/>
</dbReference>
<evidence type="ECO:0000259" key="3">
    <source>
        <dbReference type="Pfam" id="PF00535"/>
    </source>
</evidence>
<protein>
    <submittedName>
        <fullName evidence="4">Glycosyltransferase family 2 protein</fullName>
    </submittedName>
</protein>
<dbReference type="InterPro" id="IPR001173">
    <property type="entry name" value="Glyco_trans_2-like"/>
</dbReference>
<organism evidence="4 5">
    <name type="scientific">Fibrisoma montanum</name>
    <dbReference type="NCBI Taxonomy" id="2305895"/>
    <lineage>
        <taxon>Bacteria</taxon>
        <taxon>Pseudomonadati</taxon>
        <taxon>Bacteroidota</taxon>
        <taxon>Cytophagia</taxon>
        <taxon>Cytophagales</taxon>
        <taxon>Spirosomataceae</taxon>
        <taxon>Fibrisoma</taxon>
    </lineage>
</organism>
<dbReference type="PANTHER" id="PTHR43630:SF2">
    <property type="entry name" value="GLYCOSYLTRANSFERASE"/>
    <property type="match status" value="1"/>
</dbReference>
<comment type="caution">
    <text evidence="4">The sequence shown here is derived from an EMBL/GenBank/DDBJ whole genome shotgun (WGS) entry which is preliminary data.</text>
</comment>
<reference evidence="4 5" key="1">
    <citation type="submission" date="2018-08" db="EMBL/GenBank/DDBJ databases">
        <title>Fibrisoma montanum sp. nov., isolated from Danxia mountain soil.</title>
        <authorList>
            <person name="Huang Y."/>
        </authorList>
    </citation>
    <scope>NUCLEOTIDE SEQUENCE [LARGE SCALE GENOMIC DNA]</scope>
    <source>
        <strain evidence="4 5">HYT19</strain>
    </source>
</reference>
<keyword evidence="4" id="KW-0808">Transferase</keyword>
<evidence type="ECO:0000256" key="2">
    <source>
        <dbReference type="SAM" id="MobiDB-lite"/>
    </source>
</evidence>
<dbReference type="GO" id="GO:0016740">
    <property type="term" value="F:transferase activity"/>
    <property type="evidence" value="ECO:0007669"/>
    <property type="project" value="UniProtKB-KW"/>
</dbReference>
<dbReference type="EMBL" id="QXED01000005">
    <property type="protein sequence ID" value="RIV21226.1"/>
    <property type="molecule type" value="Genomic_DNA"/>
</dbReference>
<feature type="domain" description="Glycosyltransferase 2-like" evidence="3">
    <location>
        <begin position="5"/>
        <end position="132"/>
    </location>
</feature>
<dbReference type="RefSeq" id="WP_119669019.1">
    <property type="nucleotide sequence ID" value="NZ_QXED01000005.1"/>
</dbReference>
<sequence>MADVSVIILTYNEEKHIARCVQSLHPFTDKIFIVDSFSTDRTVEIARSLGAVVVQNPWVNYATQFNFGITHTPFKTSWLMRMDADEYVLPELAQEINQRLPALPEHVSGVYVKRRVLFFNRWIKHGTYYPIWLMRLWRRDQGICEETWMDEHIKLVKGQPINFQHDLVDHNLNNLTWWTQKHNNYAIREVIDLLNIKYNFDNTERVEPRLFGSQEQRTRFFKIQYASLPLFTRPFLYFLYRYIIRLGFLDGQKGLVWHFLQGLWYRFLVDAKLMEVYFHAGRDKQAIIDFFRTEYGKDLRPGRERAAAPGPVDGRNTGRPDRPVAL</sequence>
<dbReference type="Proteomes" id="UP000283523">
    <property type="component" value="Unassembled WGS sequence"/>
</dbReference>